<gene>
    <name evidence="1" type="ORF">D1639_03445</name>
    <name evidence="2" type="ORF">D1639_11365</name>
</gene>
<evidence type="ECO:0000313" key="2">
    <source>
        <dbReference type="EMBL" id="NBI35610.1"/>
    </source>
</evidence>
<protein>
    <submittedName>
        <fullName evidence="1">Uncharacterized protein</fullName>
    </submittedName>
</protein>
<accession>A0A7C9JD32</accession>
<dbReference type="EMBL" id="QWKH01000014">
    <property type="protein sequence ID" value="NBI34100.1"/>
    <property type="molecule type" value="Genomic_DNA"/>
</dbReference>
<name>A0A7C9JD32_9BACT</name>
<organism evidence="1">
    <name type="scientific">Muribaculaceae bacterium Z82</name>
    <dbReference type="NCBI Taxonomy" id="2304548"/>
    <lineage>
        <taxon>Bacteria</taxon>
        <taxon>Pseudomonadati</taxon>
        <taxon>Bacteroidota</taxon>
        <taxon>Bacteroidia</taxon>
        <taxon>Bacteroidales</taxon>
        <taxon>Muribaculaceae</taxon>
    </lineage>
</organism>
<reference evidence="1" key="1">
    <citation type="submission" date="2018-08" db="EMBL/GenBank/DDBJ databases">
        <title>Murine metabolic-syndrome-specific gut microbial biobank.</title>
        <authorList>
            <person name="Liu C."/>
        </authorList>
    </citation>
    <scope>NUCLEOTIDE SEQUENCE [LARGE SCALE GENOMIC DNA]</scope>
    <source>
        <strain evidence="1">Z82</strain>
    </source>
</reference>
<dbReference type="EMBL" id="QWKH01000187">
    <property type="protein sequence ID" value="NBI35610.1"/>
    <property type="molecule type" value="Genomic_DNA"/>
</dbReference>
<evidence type="ECO:0000313" key="1">
    <source>
        <dbReference type="EMBL" id="NBI34100.1"/>
    </source>
</evidence>
<dbReference type="AlphaFoldDB" id="A0A7C9JD32"/>
<comment type="caution">
    <text evidence="1">The sequence shown here is derived from an EMBL/GenBank/DDBJ whole genome shotgun (WGS) entry which is preliminary data.</text>
</comment>
<sequence length="90" mass="9866">MANTLMDRLAEAGVPLSDMDHHESDLYVFVTPRTTEVVEAWCEELGSSRLTAAPTFIDQVTGRLMYDCAFAYDPAWRPEAAGAGEGGRRA</sequence>
<proteinExistence type="predicted"/>